<keyword evidence="2" id="KW-1185">Reference proteome</keyword>
<gene>
    <name evidence="1" type="ORF">VNO78_18312</name>
</gene>
<dbReference type="EMBL" id="JAYMYS010000004">
    <property type="protein sequence ID" value="KAK7397145.1"/>
    <property type="molecule type" value="Genomic_DNA"/>
</dbReference>
<evidence type="ECO:0000313" key="2">
    <source>
        <dbReference type="Proteomes" id="UP001386955"/>
    </source>
</evidence>
<reference evidence="1 2" key="1">
    <citation type="submission" date="2024-01" db="EMBL/GenBank/DDBJ databases">
        <title>The genomes of 5 underutilized Papilionoideae crops provide insights into root nodulation and disease resistanc.</title>
        <authorList>
            <person name="Jiang F."/>
        </authorList>
    </citation>
    <scope>NUCLEOTIDE SEQUENCE [LARGE SCALE GENOMIC DNA]</scope>
    <source>
        <strain evidence="1">DUOXIRENSHENG_FW03</strain>
        <tissue evidence="1">Leaves</tissue>
    </source>
</reference>
<dbReference type="Proteomes" id="UP001386955">
    <property type="component" value="Unassembled WGS sequence"/>
</dbReference>
<dbReference type="AlphaFoldDB" id="A0AAN9SJ39"/>
<sequence>MSWVDSHSTFNSPLTFQCKTPQCYPFNQNASMEDNHTRLFHSSCVVAPLMMKLSLKFLNENEKHQHNTQIMTGEISITIFNKLFFSRVIVITATHSPSECSFSLSTSFSSGPSLKHLTPTHSLSLCSFSTSNPNLVTSVSTKSFSLTPTPYPVLSLSHLKFSLMRLPRVNRISNHANRYGY</sequence>
<protein>
    <submittedName>
        <fullName evidence="1">Uncharacterized protein</fullName>
    </submittedName>
</protein>
<name>A0AAN9SJ39_PSOTE</name>
<evidence type="ECO:0000313" key="1">
    <source>
        <dbReference type="EMBL" id="KAK7397145.1"/>
    </source>
</evidence>
<organism evidence="1 2">
    <name type="scientific">Psophocarpus tetragonolobus</name>
    <name type="common">Winged bean</name>
    <name type="synonym">Dolichos tetragonolobus</name>
    <dbReference type="NCBI Taxonomy" id="3891"/>
    <lineage>
        <taxon>Eukaryota</taxon>
        <taxon>Viridiplantae</taxon>
        <taxon>Streptophyta</taxon>
        <taxon>Embryophyta</taxon>
        <taxon>Tracheophyta</taxon>
        <taxon>Spermatophyta</taxon>
        <taxon>Magnoliopsida</taxon>
        <taxon>eudicotyledons</taxon>
        <taxon>Gunneridae</taxon>
        <taxon>Pentapetalae</taxon>
        <taxon>rosids</taxon>
        <taxon>fabids</taxon>
        <taxon>Fabales</taxon>
        <taxon>Fabaceae</taxon>
        <taxon>Papilionoideae</taxon>
        <taxon>50 kb inversion clade</taxon>
        <taxon>NPAAA clade</taxon>
        <taxon>indigoferoid/millettioid clade</taxon>
        <taxon>Phaseoleae</taxon>
        <taxon>Psophocarpus</taxon>
    </lineage>
</organism>
<comment type="caution">
    <text evidence="1">The sequence shown here is derived from an EMBL/GenBank/DDBJ whole genome shotgun (WGS) entry which is preliminary data.</text>
</comment>
<accession>A0AAN9SJ39</accession>
<proteinExistence type="predicted"/>